<comment type="similarity">
    <text evidence="1 3">Belongs to the short-chain dehydrogenases/reductases (SDR) family.</text>
</comment>
<dbReference type="CDD" id="cd05233">
    <property type="entry name" value="SDR_c"/>
    <property type="match status" value="1"/>
</dbReference>
<dbReference type="SUPFAM" id="SSF51735">
    <property type="entry name" value="NAD(P)-binding Rossmann-fold domains"/>
    <property type="match status" value="1"/>
</dbReference>
<dbReference type="RefSeq" id="WP_087001268.1">
    <property type="nucleotide sequence ID" value="NZ_FUHW01000053.1"/>
</dbReference>
<dbReference type="InterPro" id="IPR020904">
    <property type="entry name" value="Sc_DH/Rdtase_CS"/>
</dbReference>
<protein>
    <submittedName>
        <fullName evidence="4">Putative oxidoreductase</fullName>
    </submittedName>
</protein>
<sequence length="255" mass="26474">MTASSSTPETALRVAVVTGAGSGIGRAVARELLDTGWHVALAGRRADALEQTAQAHEGALVVPTDITDPRQVDALFSTVVTDWNRVDVLFNNAGTFGPRASVDEISVSDWNDVVAVNLTGSMLCAAAAVRTMKAQDPQGGRIINNGSISAHAPRPQSVAYTTTKHAITGLTKSIALDGRSARVTASQIDIGNTATELTVGFTTGTLQADGSTQVEPVFDVQHAARAVRQLADLPLDVTVDSLVITATGMPFTGRG</sequence>
<dbReference type="AlphaFoldDB" id="A0A1R4GWV1"/>
<organism evidence="4 5">
    <name type="scientific">Arthrobacter rhombi</name>
    <dbReference type="NCBI Taxonomy" id="71253"/>
    <lineage>
        <taxon>Bacteria</taxon>
        <taxon>Bacillati</taxon>
        <taxon>Actinomycetota</taxon>
        <taxon>Actinomycetes</taxon>
        <taxon>Micrococcales</taxon>
        <taxon>Micrococcaceae</taxon>
        <taxon>Arthrobacter</taxon>
    </lineage>
</organism>
<dbReference type="PANTHER" id="PTHR43669:SF12">
    <property type="entry name" value="BLR5618 PROTEIN"/>
    <property type="match status" value="1"/>
</dbReference>
<dbReference type="PANTHER" id="PTHR43669">
    <property type="entry name" value="5-KETO-D-GLUCONATE 5-REDUCTASE"/>
    <property type="match status" value="1"/>
</dbReference>
<dbReference type="EMBL" id="FUHW01000053">
    <property type="protein sequence ID" value="SJM72658.1"/>
    <property type="molecule type" value="Genomic_DNA"/>
</dbReference>
<dbReference type="PROSITE" id="PS00061">
    <property type="entry name" value="ADH_SHORT"/>
    <property type="match status" value="1"/>
</dbReference>
<dbReference type="PRINTS" id="PR00081">
    <property type="entry name" value="GDHRDH"/>
</dbReference>
<name>A0A1R4GWV1_9MICC</name>
<dbReference type="Gene3D" id="3.40.50.720">
    <property type="entry name" value="NAD(P)-binding Rossmann-like Domain"/>
    <property type="match status" value="1"/>
</dbReference>
<proteinExistence type="inferred from homology"/>
<evidence type="ECO:0000256" key="2">
    <source>
        <dbReference type="ARBA" id="ARBA00023002"/>
    </source>
</evidence>
<reference evidence="4 5" key="1">
    <citation type="submission" date="2017-02" db="EMBL/GenBank/DDBJ databases">
        <authorList>
            <person name="Peterson S.W."/>
        </authorList>
    </citation>
    <scope>NUCLEOTIDE SEQUENCE [LARGE SCALE GENOMIC DNA]</scope>
    <source>
        <strain evidence="4 5">B Ar 00.02</strain>
    </source>
</reference>
<evidence type="ECO:0000313" key="5">
    <source>
        <dbReference type="Proteomes" id="UP000195913"/>
    </source>
</evidence>
<keyword evidence="5" id="KW-1185">Reference proteome</keyword>
<dbReference type="InterPro" id="IPR002347">
    <property type="entry name" value="SDR_fam"/>
</dbReference>
<dbReference type="Proteomes" id="UP000195913">
    <property type="component" value="Unassembled WGS sequence"/>
</dbReference>
<gene>
    <name evidence="4" type="ORF">FM101_15560</name>
</gene>
<evidence type="ECO:0000256" key="3">
    <source>
        <dbReference type="RuleBase" id="RU000363"/>
    </source>
</evidence>
<evidence type="ECO:0000256" key="1">
    <source>
        <dbReference type="ARBA" id="ARBA00006484"/>
    </source>
</evidence>
<dbReference type="PRINTS" id="PR00080">
    <property type="entry name" value="SDRFAMILY"/>
</dbReference>
<dbReference type="GO" id="GO:0016491">
    <property type="term" value="F:oxidoreductase activity"/>
    <property type="evidence" value="ECO:0007669"/>
    <property type="project" value="UniProtKB-KW"/>
</dbReference>
<evidence type="ECO:0000313" key="4">
    <source>
        <dbReference type="EMBL" id="SJM72658.1"/>
    </source>
</evidence>
<accession>A0A1R4GWV1</accession>
<keyword evidence="2" id="KW-0560">Oxidoreductase</keyword>
<dbReference type="Pfam" id="PF00106">
    <property type="entry name" value="adh_short"/>
    <property type="match status" value="1"/>
</dbReference>
<dbReference type="InterPro" id="IPR036291">
    <property type="entry name" value="NAD(P)-bd_dom_sf"/>
</dbReference>